<dbReference type="EMBL" id="MCFL01000021">
    <property type="protein sequence ID" value="ORZ35589.1"/>
    <property type="molecule type" value="Genomic_DNA"/>
</dbReference>
<dbReference type="SMART" id="SM00631">
    <property type="entry name" value="Zn_pept"/>
    <property type="match status" value="1"/>
</dbReference>
<evidence type="ECO:0000259" key="11">
    <source>
        <dbReference type="PROSITE" id="PS52035"/>
    </source>
</evidence>
<evidence type="ECO:0000256" key="5">
    <source>
        <dbReference type="ARBA" id="ARBA00022723"/>
    </source>
</evidence>
<dbReference type="GO" id="GO:0006508">
    <property type="term" value="P:proteolysis"/>
    <property type="evidence" value="ECO:0007669"/>
    <property type="project" value="UniProtKB-KW"/>
</dbReference>
<dbReference type="SUPFAM" id="SSF53187">
    <property type="entry name" value="Zn-dependent exopeptidases"/>
    <property type="match status" value="1"/>
</dbReference>
<evidence type="ECO:0000256" key="1">
    <source>
        <dbReference type="ARBA" id="ARBA00001947"/>
    </source>
</evidence>
<evidence type="ECO:0000256" key="7">
    <source>
        <dbReference type="ARBA" id="ARBA00022801"/>
    </source>
</evidence>
<dbReference type="GO" id="GO:0008270">
    <property type="term" value="F:zinc ion binding"/>
    <property type="evidence" value="ECO:0007669"/>
    <property type="project" value="InterPro"/>
</dbReference>
<dbReference type="GO" id="GO:0005615">
    <property type="term" value="C:extracellular space"/>
    <property type="evidence" value="ECO:0007669"/>
    <property type="project" value="TreeGrafter"/>
</dbReference>
<comment type="caution">
    <text evidence="12">The sequence shown here is derived from an EMBL/GenBank/DDBJ whole genome shotgun (WGS) entry which is preliminary data.</text>
</comment>
<dbReference type="AlphaFoldDB" id="A0A1Y2HLZ7"/>
<feature type="active site" description="Proton donor/acceptor" evidence="10">
    <location>
        <position position="227"/>
    </location>
</feature>
<evidence type="ECO:0000313" key="12">
    <source>
        <dbReference type="EMBL" id="ORZ35589.1"/>
    </source>
</evidence>
<evidence type="ECO:0000256" key="9">
    <source>
        <dbReference type="ARBA" id="ARBA00023049"/>
    </source>
</evidence>
<dbReference type="PANTHER" id="PTHR11705">
    <property type="entry name" value="PROTEASE FAMILY M14 CARBOXYPEPTIDASE A,B"/>
    <property type="match status" value="1"/>
</dbReference>
<comment type="cofactor">
    <cofactor evidence="1">
        <name>Zn(2+)</name>
        <dbReference type="ChEBI" id="CHEBI:29105"/>
    </cofactor>
</comment>
<dbReference type="InterPro" id="IPR000834">
    <property type="entry name" value="Peptidase_M14"/>
</dbReference>
<keyword evidence="7" id="KW-0378">Hydrolase</keyword>
<keyword evidence="5" id="KW-0479">Metal-binding</keyword>
<dbReference type="PROSITE" id="PS52035">
    <property type="entry name" value="PEPTIDASE_M14"/>
    <property type="match status" value="1"/>
</dbReference>
<evidence type="ECO:0000256" key="2">
    <source>
        <dbReference type="ARBA" id="ARBA00005988"/>
    </source>
</evidence>
<evidence type="ECO:0000256" key="4">
    <source>
        <dbReference type="ARBA" id="ARBA00022670"/>
    </source>
</evidence>
<accession>A0A1Y2HLZ7</accession>
<dbReference type="PRINTS" id="PR00765">
    <property type="entry name" value="CRBOXYPTASEA"/>
</dbReference>
<evidence type="ECO:0000256" key="10">
    <source>
        <dbReference type="PROSITE-ProRule" id="PRU01379"/>
    </source>
</evidence>
<proteinExistence type="inferred from homology"/>
<dbReference type="PANTHER" id="PTHR11705:SF143">
    <property type="entry name" value="SLL0236 PROTEIN"/>
    <property type="match status" value="1"/>
</dbReference>
<dbReference type="OrthoDB" id="3626597at2759"/>
<keyword evidence="9" id="KW-0482">Metalloprotease</keyword>
<keyword evidence="3" id="KW-0121">Carboxypeptidase</keyword>
<sequence length="290" mass="31963">MRKTNRPALLITSGMHSREWIATAMAVNLLDVWTAGYGSNQLVTDLLNGFEIIFVPMVNPDGYNESFKSRLWRKNMQLFAGDCVGVDLNRNFPTDEWSDPQDFWASSPDPCDETFRGPAPGSAPETQALMALVREYQSKTGGMMKIFIDTHSYSQLWMFPTGYDCYSEYPELQELFDVSALATETILGVHGKEYYYGDICNTIYPASGSATDWMFAKANIRYSFALELRDTGDHGFLLPPEEIVHTVEEMHAGILAAVAGFISRHPSAAPAAAPVPASPVPIADTAPVAA</sequence>
<dbReference type="InterPro" id="IPR057246">
    <property type="entry name" value="CARBOXYPEPT_ZN_1"/>
</dbReference>
<evidence type="ECO:0000256" key="8">
    <source>
        <dbReference type="ARBA" id="ARBA00022833"/>
    </source>
</evidence>
<name>A0A1Y2HLZ7_9FUNG</name>
<dbReference type="FunFam" id="3.40.630.10:FF:000084">
    <property type="entry name" value="Carboxypeptidase B2"/>
    <property type="match status" value="1"/>
</dbReference>
<feature type="domain" description="Peptidase M14" evidence="11">
    <location>
        <begin position="1"/>
        <end position="261"/>
    </location>
</feature>
<keyword evidence="13" id="KW-1185">Reference proteome</keyword>
<keyword evidence="8" id="KW-0862">Zinc</keyword>
<dbReference type="GO" id="GO:0004181">
    <property type="term" value="F:metallocarboxypeptidase activity"/>
    <property type="evidence" value="ECO:0007669"/>
    <property type="project" value="InterPro"/>
</dbReference>
<evidence type="ECO:0000256" key="3">
    <source>
        <dbReference type="ARBA" id="ARBA00022645"/>
    </source>
</evidence>
<reference evidence="12 13" key="1">
    <citation type="submission" date="2016-07" db="EMBL/GenBank/DDBJ databases">
        <title>Pervasive Adenine N6-methylation of Active Genes in Fungi.</title>
        <authorList>
            <consortium name="DOE Joint Genome Institute"/>
            <person name="Mondo S.J."/>
            <person name="Dannebaum R.O."/>
            <person name="Kuo R.C."/>
            <person name="Labutti K."/>
            <person name="Haridas S."/>
            <person name="Kuo A."/>
            <person name="Salamov A."/>
            <person name="Ahrendt S.R."/>
            <person name="Lipzen A."/>
            <person name="Sullivan W."/>
            <person name="Andreopoulos W.B."/>
            <person name="Clum A."/>
            <person name="Lindquist E."/>
            <person name="Daum C."/>
            <person name="Ramamoorthy G.K."/>
            <person name="Gryganskyi A."/>
            <person name="Culley D."/>
            <person name="Magnuson J.K."/>
            <person name="James T.Y."/>
            <person name="O'Malley M.A."/>
            <person name="Stajich J.E."/>
            <person name="Spatafora J.W."/>
            <person name="Visel A."/>
            <person name="Grigoriev I.V."/>
        </authorList>
    </citation>
    <scope>NUCLEOTIDE SEQUENCE [LARGE SCALE GENOMIC DNA]</scope>
    <source>
        <strain evidence="12 13">PL171</strain>
    </source>
</reference>
<protein>
    <recommendedName>
        <fullName evidence="11">Peptidase M14 domain-containing protein</fullName>
    </recommendedName>
</protein>
<evidence type="ECO:0000313" key="13">
    <source>
        <dbReference type="Proteomes" id="UP000193411"/>
    </source>
</evidence>
<gene>
    <name evidence="12" type="ORF">BCR44DRAFT_127466</name>
</gene>
<keyword evidence="6" id="KW-0732">Signal</keyword>
<comment type="similarity">
    <text evidence="2 10">Belongs to the peptidase M14 family.</text>
</comment>
<organism evidence="12 13">
    <name type="scientific">Catenaria anguillulae PL171</name>
    <dbReference type="NCBI Taxonomy" id="765915"/>
    <lineage>
        <taxon>Eukaryota</taxon>
        <taxon>Fungi</taxon>
        <taxon>Fungi incertae sedis</taxon>
        <taxon>Blastocladiomycota</taxon>
        <taxon>Blastocladiomycetes</taxon>
        <taxon>Blastocladiales</taxon>
        <taxon>Catenariaceae</taxon>
        <taxon>Catenaria</taxon>
    </lineage>
</organism>
<dbReference type="Gene3D" id="3.40.630.10">
    <property type="entry name" value="Zn peptidases"/>
    <property type="match status" value="1"/>
</dbReference>
<dbReference type="Proteomes" id="UP000193411">
    <property type="component" value="Unassembled WGS sequence"/>
</dbReference>
<dbReference type="Pfam" id="PF00246">
    <property type="entry name" value="Peptidase_M14"/>
    <property type="match status" value="1"/>
</dbReference>
<evidence type="ECO:0000256" key="6">
    <source>
        <dbReference type="ARBA" id="ARBA00022729"/>
    </source>
</evidence>
<dbReference type="PROSITE" id="PS00132">
    <property type="entry name" value="CARBOXYPEPT_ZN_1"/>
    <property type="match status" value="1"/>
</dbReference>
<keyword evidence="4" id="KW-0645">Protease</keyword>